<dbReference type="InterPro" id="IPR018247">
    <property type="entry name" value="EF_Hand_1_Ca_BS"/>
</dbReference>
<protein>
    <submittedName>
        <fullName evidence="3">Unnamed protein product</fullName>
    </submittedName>
</protein>
<dbReference type="Gene3D" id="1.10.238.10">
    <property type="entry name" value="EF-hand"/>
    <property type="match status" value="1"/>
</dbReference>
<sequence>MGILNNKQPIVQPDLGNSYYAPAMSPANLAPQPATGYPRAQQPANGYPRAQQPANGYPRAQQPDNGYQRVQQPDNGYARAQQPATGYARAQQPYQQQQQQPIPINNRPNQYNPLFVPNGHSNGPSPHGSPYGSPNRPDQLNPLVVPNVHSNGHSPYGSPQPDKNGFLSPTNGHSPYGSPQPNRNGFLSPTNGHSPYGSPQPNRNDFLSPTNGNPSMSPQTYPMTQNLSSNSYLDTPTDGLMRSNSGKGYCRFDEDGYPVRVTSRVPSPNVNIYDRNFLDMFHLQRQKLQDGIPDIELANGYTRREDIQLLSDLVARLKKIRQRDIDPENSFLYRFFNIIGRDRWNTANLNSVLADPFNKRIFSRQSTSALMQVFGGSDGKLNYKEFIKLCLFLKACHSSFSCFDTDNSHSLEMPEFIKALQKSNLNPSNQLMVELYGNGDLTFEKYCVAVIKVRKMEKRAQHKPYY</sequence>
<feature type="compositionally biased region" description="Low complexity" evidence="2">
    <location>
        <begin position="88"/>
        <end position="135"/>
    </location>
</feature>
<gene>
    <name evidence="3" type="ORF">Amon01_000089800</name>
</gene>
<feature type="compositionally biased region" description="Polar residues" evidence="2">
    <location>
        <begin position="62"/>
        <end position="74"/>
    </location>
</feature>
<feature type="region of interest" description="Disordered" evidence="2">
    <location>
        <begin position="1"/>
        <end position="246"/>
    </location>
</feature>
<evidence type="ECO:0000313" key="4">
    <source>
        <dbReference type="Proteomes" id="UP001165063"/>
    </source>
</evidence>
<keyword evidence="1" id="KW-0106">Calcium</keyword>
<dbReference type="OrthoDB" id="186625at2759"/>
<dbReference type="Proteomes" id="UP001165063">
    <property type="component" value="Unassembled WGS sequence"/>
</dbReference>
<evidence type="ECO:0000256" key="1">
    <source>
        <dbReference type="ARBA" id="ARBA00022837"/>
    </source>
</evidence>
<name>A0A9W6YTV4_AMBMO</name>
<evidence type="ECO:0000313" key="3">
    <source>
        <dbReference type="EMBL" id="GMG19997.1"/>
    </source>
</evidence>
<dbReference type="AlphaFoldDB" id="A0A9W6YTV4"/>
<organism evidence="3 4">
    <name type="scientific">Ambrosiozyma monospora</name>
    <name type="common">Yeast</name>
    <name type="synonym">Endomycopsis monosporus</name>
    <dbReference type="NCBI Taxonomy" id="43982"/>
    <lineage>
        <taxon>Eukaryota</taxon>
        <taxon>Fungi</taxon>
        <taxon>Dikarya</taxon>
        <taxon>Ascomycota</taxon>
        <taxon>Saccharomycotina</taxon>
        <taxon>Pichiomycetes</taxon>
        <taxon>Pichiales</taxon>
        <taxon>Pichiaceae</taxon>
        <taxon>Ambrosiozyma</taxon>
    </lineage>
</organism>
<evidence type="ECO:0000256" key="2">
    <source>
        <dbReference type="SAM" id="MobiDB-lite"/>
    </source>
</evidence>
<accession>A0A9W6YTV4</accession>
<dbReference type="InterPro" id="IPR011992">
    <property type="entry name" value="EF-hand-dom_pair"/>
</dbReference>
<reference evidence="3" key="1">
    <citation type="submission" date="2023-04" db="EMBL/GenBank/DDBJ databases">
        <title>Ambrosiozyma monospora NBRC 1965.</title>
        <authorList>
            <person name="Ichikawa N."/>
            <person name="Sato H."/>
            <person name="Tonouchi N."/>
        </authorList>
    </citation>
    <scope>NUCLEOTIDE SEQUENCE</scope>
    <source>
        <strain evidence="3">NBRC 1965</strain>
    </source>
</reference>
<dbReference type="EMBL" id="BSXU01000257">
    <property type="protein sequence ID" value="GMG19997.1"/>
    <property type="molecule type" value="Genomic_DNA"/>
</dbReference>
<comment type="caution">
    <text evidence="3">The sequence shown here is derived from an EMBL/GenBank/DDBJ whole genome shotgun (WGS) entry which is preliminary data.</text>
</comment>
<dbReference type="SUPFAM" id="SSF47473">
    <property type="entry name" value="EF-hand"/>
    <property type="match status" value="1"/>
</dbReference>
<proteinExistence type="predicted"/>
<keyword evidence="4" id="KW-1185">Reference proteome</keyword>
<dbReference type="PROSITE" id="PS00018">
    <property type="entry name" value="EF_HAND_1"/>
    <property type="match status" value="1"/>
</dbReference>
<feature type="compositionally biased region" description="Polar residues" evidence="2">
    <location>
        <begin position="167"/>
        <end position="234"/>
    </location>
</feature>